<evidence type="ECO:0000313" key="7">
    <source>
        <dbReference type="EMBL" id="MTI25774.1"/>
    </source>
</evidence>
<dbReference type="SUPFAM" id="SSF88946">
    <property type="entry name" value="Sigma2 domain of RNA polymerase sigma factors"/>
    <property type="match status" value="1"/>
</dbReference>
<gene>
    <name evidence="7" type="ORF">E1163_12535</name>
</gene>
<evidence type="ECO:0000256" key="1">
    <source>
        <dbReference type="ARBA" id="ARBA00010641"/>
    </source>
</evidence>
<keyword evidence="3" id="KW-0731">Sigma factor</keyword>
<evidence type="ECO:0000259" key="5">
    <source>
        <dbReference type="Pfam" id="PF04542"/>
    </source>
</evidence>
<evidence type="ECO:0000256" key="4">
    <source>
        <dbReference type="ARBA" id="ARBA00023163"/>
    </source>
</evidence>
<reference evidence="7 8" key="1">
    <citation type="submission" date="2019-02" db="EMBL/GenBank/DDBJ databases">
        <authorList>
            <person name="Goldberg S.R."/>
            <person name="Haltli B.A."/>
            <person name="Correa H."/>
            <person name="Russell K.G."/>
        </authorList>
    </citation>
    <scope>NUCLEOTIDE SEQUENCE [LARGE SCALE GENOMIC DNA]</scope>
    <source>
        <strain evidence="7 8">JCM 16186</strain>
    </source>
</reference>
<feature type="domain" description="RNA polymerase sigma factor 70 region 4 type 2" evidence="6">
    <location>
        <begin position="107"/>
        <end position="151"/>
    </location>
</feature>
<dbReference type="Pfam" id="PF08281">
    <property type="entry name" value="Sigma70_r4_2"/>
    <property type="match status" value="1"/>
</dbReference>
<keyword evidence="4" id="KW-0804">Transcription</keyword>
<keyword evidence="2" id="KW-0805">Transcription regulation</keyword>
<comment type="caution">
    <text evidence="7">The sequence shown here is derived from an EMBL/GenBank/DDBJ whole genome shotgun (WGS) entry which is preliminary data.</text>
</comment>
<dbReference type="InterPro" id="IPR036388">
    <property type="entry name" value="WH-like_DNA-bd_sf"/>
</dbReference>
<dbReference type="InterPro" id="IPR007627">
    <property type="entry name" value="RNA_pol_sigma70_r2"/>
</dbReference>
<dbReference type="InterPro" id="IPR014284">
    <property type="entry name" value="RNA_pol_sigma-70_dom"/>
</dbReference>
<dbReference type="InterPro" id="IPR039425">
    <property type="entry name" value="RNA_pol_sigma-70-like"/>
</dbReference>
<accession>A0ABW9RR65</accession>
<name>A0ABW9RR65_9BACT</name>
<dbReference type="EMBL" id="SMLW01000538">
    <property type="protein sequence ID" value="MTI25774.1"/>
    <property type="molecule type" value="Genomic_DNA"/>
</dbReference>
<keyword evidence="8" id="KW-1185">Reference proteome</keyword>
<protein>
    <submittedName>
        <fullName evidence="7">Sigma-70 family RNA polymerase sigma factor</fullName>
    </submittedName>
</protein>
<dbReference type="InterPro" id="IPR013324">
    <property type="entry name" value="RNA_pol_sigma_r3/r4-like"/>
</dbReference>
<dbReference type="Gene3D" id="1.10.1740.10">
    <property type="match status" value="1"/>
</dbReference>
<evidence type="ECO:0000256" key="2">
    <source>
        <dbReference type="ARBA" id="ARBA00023015"/>
    </source>
</evidence>
<organism evidence="7 8">
    <name type="scientific">Fulvivirga kasyanovii</name>
    <dbReference type="NCBI Taxonomy" id="396812"/>
    <lineage>
        <taxon>Bacteria</taxon>
        <taxon>Pseudomonadati</taxon>
        <taxon>Bacteroidota</taxon>
        <taxon>Cytophagia</taxon>
        <taxon>Cytophagales</taxon>
        <taxon>Fulvivirgaceae</taxon>
        <taxon>Fulvivirga</taxon>
    </lineage>
</organism>
<dbReference type="PANTHER" id="PTHR43133">
    <property type="entry name" value="RNA POLYMERASE ECF-TYPE SIGMA FACTO"/>
    <property type="match status" value="1"/>
</dbReference>
<evidence type="ECO:0000313" key="8">
    <source>
        <dbReference type="Proteomes" id="UP000798808"/>
    </source>
</evidence>
<dbReference type="Pfam" id="PF04542">
    <property type="entry name" value="Sigma70_r2"/>
    <property type="match status" value="1"/>
</dbReference>
<dbReference type="InterPro" id="IPR013325">
    <property type="entry name" value="RNA_pol_sigma_r2"/>
</dbReference>
<evidence type="ECO:0000256" key="3">
    <source>
        <dbReference type="ARBA" id="ARBA00023082"/>
    </source>
</evidence>
<dbReference type="InterPro" id="IPR013249">
    <property type="entry name" value="RNA_pol_sigma70_r4_t2"/>
</dbReference>
<sequence length="195" mass="22393">MEKNFNDTWESQNANLLTFIRSKTGEEELADDLLQEVGLKLYQAFASGVEIRNHTAWLFQVARNTISDHYRKRDTIERGKENLLSLTAKADSQNCVCDLSGFIIKNYLPQQYSSALYLSDIEQVPQKQIALQLGLTLTATKSRIQRGRQKLKEIILGCVNVEWNDRGEPVDFQLKNTCELPEELLKEISRLNLMI</sequence>
<proteinExistence type="inferred from homology"/>
<feature type="domain" description="RNA polymerase sigma-70 region 2" evidence="5">
    <location>
        <begin position="16"/>
        <end position="74"/>
    </location>
</feature>
<dbReference type="Proteomes" id="UP000798808">
    <property type="component" value="Unassembled WGS sequence"/>
</dbReference>
<dbReference type="PANTHER" id="PTHR43133:SF62">
    <property type="entry name" value="RNA POLYMERASE SIGMA FACTOR SIGZ"/>
    <property type="match status" value="1"/>
</dbReference>
<evidence type="ECO:0000259" key="6">
    <source>
        <dbReference type="Pfam" id="PF08281"/>
    </source>
</evidence>
<comment type="similarity">
    <text evidence="1">Belongs to the sigma-70 factor family. ECF subfamily.</text>
</comment>
<dbReference type="RefSeq" id="WP_155172185.1">
    <property type="nucleotide sequence ID" value="NZ_BAAAFL010000064.1"/>
</dbReference>
<dbReference type="Gene3D" id="1.10.10.10">
    <property type="entry name" value="Winged helix-like DNA-binding domain superfamily/Winged helix DNA-binding domain"/>
    <property type="match status" value="1"/>
</dbReference>
<dbReference type="NCBIfam" id="TIGR02937">
    <property type="entry name" value="sigma70-ECF"/>
    <property type="match status" value="1"/>
</dbReference>
<dbReference type="SUPFAM" id="SSF88659">
    <property type="entry name" value="Sigma3 and sigma4 domains of RNA polymerase sigma factors"/>
    <property type="match status" value="1"/>
</dbReference>